<evidence type="ECO:0000313" key="1">
    <source>
        <dbReference type="EMBL" id="AIW22960.1"/>
    </source>
</evidence>
<organism evidence="1 2">
    <name type="scientific">Vibrio coralliilyticus</name>
    <dbReference type="NCBI Taxonomy" id="190893"/>
    <lineage>
        <taxon>Bacteria</taxon>
        <taxon>Pseudomonadati</taxon>
        <taxon>Pseudomonadota</taxon>
        <taxon>Gammaproteobacteria</taxon>
        <taxon>Vibrionales</taxon>
        <taxon>Vibrionaceae</taxon>
        <taxon>Vibrio</taxon>
    </lineage>
</organism>
<accession>A0AAN0SIP2</accession>
<proteinExistence type="predicted"/>
<dbReference type="AlphaFoldDB" id="A0AAN0SIP2"/>
<dbReference type="GO" id="GO:0000160">
    <property type="term" value="P:phosphorelay signal transduction system"/>
    <property type="evidence" value="ECO:0007669"/>
    <property type="project" value="InterPro"/>
</dbReference>
<keyword evidence="1" id="KW-0614">Plasmid</keyword>
<dbReference type="EMBL" id="CP009620">
    <property type="protein sequence ID" value="AIW22960.1"/>
    <property type="molecule type" value="Genomic_DNA"/>
</dbReference>
<dbReference type="Gene3D" id="1.20.120.160">
    <property type="entry name" value="HPT domain"/>
    <property type="match status" value="1"/>
</dbReference>
<protein>
    <submittedName>
        <fullName evidence="1">Uncharacterized protein</fullName>
    </submittedName>
</protein>
<evidence type="ECO:0000313" key="2">
    <source>
        <dbReference type="Proteomes" id="UP000030081"/>
    </source>
</evidence>
<reference evidence="1 2" key="1">
    <citation type="submission" date="2014-10" db="EMBL/GenBank/DDBJ databases">
        <title>The Complete Genome Sequence for the Shellfish Pathogen Vibrio coralliilyticus RE98 Isolated from a Shellfish Hatchery.</title>
        <authorList>
            <person name="Richards G.P."/>
            <person name="Bono J.L."/>
            <person name="Watson M.A."/>
            <person name="Needleman D.S."/>
        </authorList>
    </citation>
    <scope>NUCLEOTIDE SEQUENCE [LARGE SCALE GENOMIC DNA]</scope>
    <source>
        <strain evidence="1 2">RE98</strain>
        <plasmid evidence="1 2">p319</plasmid>
    </source>
</reference>
<name>A0AAN0SIP2_9VIBR</name>
<dbReference type="KEGG" id="vcy:IX92_28465"/>
<dbReference type="SUPFAM" id="SSF47226">
    <property type="entry name" value="Histidine-containing phosphotransfer domain, HPT domain"/>
    <property type="match status" value="1"/>
</dbReference>
<keyword evidence="2" id="KW-1185">Reference proteome</keyword>
<gene>
    <name evidence="1" type="ORF">IX92_28465</name>
</gene>
<sequence length="132" mass="14757">MDKHAPKSVSSPTLEHAAPTRQFSIMDPHWLAQHSASMDPVSTQQALTLFIAELTSYQPFFENTHYTTTELRALCLILKGSADSFGAYRLHAAATQVHAHLDSGHLHSEILQLKEALRETIKCYKSVVEVRT</sequence>
<dbReference type="Proteomes" id="UP000030081">
    <property type="component" value="Plasmid p319"/>
</dbReference>
<dbReference type="InterPro" id="IPR036641">
    <property type="entry name" value="HPT_dom_sf"/>
</dbReference>
<geneLocation type="plasmid" evidence="1 2">
    <name>p319</name>
</geneLocation>